<keyword evidence="10" id="KW-1185">Reference proteome</keyword>
<accession>A0A5E4SNH8</accession>
<dbReference type="EMBL" id="CABPSC010000002">
    <property type="protein sequence ID" value="VVD76453.1"/>
    <property type="molecule type" value="Genomic_DNA"/>
</dbReference>
<keyword evidence="4 7" id="KW-0812">Transmembrane</keyword>
<feature type="domain" description="Major facilitator superfamily (MFS) profile" evidence="8">
    <location>
        <begin position="23"/>
        <end position="520"/>
    </location>
</feature>
<evidence type="ECO:0000259" key="8">
    <source>
        <dbReference type="PROSITE" id="PS50850"/>
    </source>
</evidence>
<evidence type="ECO:0000256" key="5">
    <source>
        <dbReference type="ARBA" id="ARBA00022989"/>
    </source>
</evidence>
<dbReference type="SUPFAM" id="SSF103473">
    <property type="entry name" value="MFS general substrate transporter"/>
    <property type="match status" value="1"/>
</dbReference>
<evidence type="ECO:0000256" key="3">
    <source>
        <dbReference type="ARBA" id="ARBA00022475"/>
    </source>
</evidence>
<keyword evidence="6 7" id="KW-0472">Membrane</keyword>
<dbReference type="PROSITE" id="PS50850">
    <property type="entry name" value="MFS"/>
    <property type="match status" value="1"/>
</dbReference>
<feature type="transmembrane region" description="Helical" evidence="7">
    <location>
        <begin position="378"/>
        <end position="401"/>
    </location>
</feature>
<keyword evidence="2" id="KW-0813">Transport</keyword>
<feature type="transmembrane region" description="Helical" evidence="7">
    <location>
        <begin position="119"/>
        <end position="135"/>
    </location>
</feature>
<evidence type="ECO:0000313" key="9">
    <source>
        <dbReference type="EMBL" id="VVD76453.1"/>
    </source>
</evidence>
<protein>
    <submittedName>
        <fullName evidence="9">MFS transporter</fullName>
    </submittedName>
</protein>
<feature type="transmembrane region" description="Helical" evidence="7">
    <location>
        <begin position="284"/>
        <end position="304"/>
    </location>
</feature>
<organism evidence="9 10">
    <name type="scientific">Pandoraea nosoerga</name>
    <dbReference type="NCBI Taxonomy" id="2508296"/>
    <lineage>
        <taxon>Bacteria</taxon>
        <taxon>Pseudomonadati</taxon>
        <taxon>Pseudomonadota</taxon>
        <taxon>Betaproteobacteria</taxon>
        <taxon>Burkholderiales</taxon>
        <taxon>Burkholderiaceae</taxon>
        <taxon>Pandoraea</taxon>
    </lineage>
</organism>
<feature type="transmembrane region" description="Helical" evidence="7">
    <location>
        <begin position="59"/>
        <end position="77"/>
    </location>
</feature>
<keyword evidence="5 7" id="KW-1133">Transmembrane helix</keyword>
<evidence type="ECO:0000256" key="4">
    <source>
        <dbReference type="ARBA" id="ARBA00022692"/>
    </source>
</evidence>
<gene>
    <name evidence="9" type="ORF">PNO31109_00858</name>
</gene>
<evidence type="ECO:0000256" key="6">
    <source>
        <dbReference type="ARBA" id="ARBA00023136"/>
    </source>
</evidence>
<dbReference type="Proteomes" id="UP000367825">
    <property type="component" value="Unassembled WGS sequence"/>
</dbReference>
<feature type="transmembrane region" description="Helical" evidence="7">
    <location>
        <begin position="89"/>
        <end position="107"/>
    </location>
</feature>
<feature type="transmembrane region" description="Helical" evidence="7">
    <location>
        <begin position="22"/>
        <end position="47"/>
    </location>
</feature>
<dbReference type="InterPro" id="IPR020846">
    <property type="entry name" value="MFS_dom"/>
</dbReference>
<dbReference type="InterPro" id="IPR011701">
    <property type="entry name" value="MFS"/>
</dbReference>
<dbReference type="GO" id="GO:0005886">
    <property type="term" value="C:plasma membrane"/>
    <property type="evidence" value="ECO:0007669"/>
    <property type="project" value="UniProtKB-SubCell"/>
</dbReference>
<dbReference type="AlphaFoldDB" id="A0A5E4SNH8"/>
<feature type="transmembrane region" description="Helical" evidence="7">
    <location>
        <begin position="177"/>
        <end position="201"/>
    </location>
</feature>
<dbReference type="InterPro" id="IPR036259">
    <property type="entry name" value="MFS_trans_sf"/>
</dbReference>
<dbReference type="PANTHER" id="PTHR42718">
    <property type="entry name" value="MAJOR FACILITATOR SUPERFAMILY MULTIDRUG TRANSPORTER MFSC"/>
    <property type="match status" value="1"/>
</dbReference>
<dbReference type="PANTHER" id="PTHR42718:SF46">
    <property type="entry name" value="BLR6921 PROTEIN"/>
    <property type="match status" value="1"/>
</dbReference>
<feature type="transmembrane region" description="Helical" evidence="7">
    <location>
        <begin position="492"/>
        <end position="516"/>
    </location>
</feature>
<dbReference type="Pfam" id="PF07690">
    <property type="entry name" value="MFS_1"/>
    <property type="match status" value="1"/>
</dbReference>
<feature type="transmembrane region" description="Helical" evidence="7">
    <location>
        <begin position="347"/>
        <end position="366"/>
    </location>
</feature>
<feature type="transmembrane region" description="Helical" evidence="7">
    <location>
        <begin position="316"/>
        <end position="335"/>
    </location>
</feature>
<reference evidence="9 10" key="1">
    <citation type="submission" date="2019-08" db="EMBL/GenBank/DDBJ databases">
        <authorList>
            <person name="Peeters C."/>
        </authorList>
    </citation>
    <scope>NUCLEOTIDE SEQUENCE [LARGE SCALE GENOMIC DNA]</scope>
    <source>
        <strain evidence="9 10">LMG 31109</strain>
    </source>
</reference>
<comment type="subcellular location">
    <subcellularLocation>
        <location evidence="1">Cell membrane</location>
        <topology evidence="1">Multi-pass membrane protein</topology>
    </subcellularLocation>
</comment>
<evidence type="ECO:0000256" key="2">
    <source>
        <dbReference type="ARBA" id="ARBA00022448"/>
    </source>
</evidence>
<evidence type="ECO:0000313" key="10">
    <source>
        <dbReference type="Proteomes" id="UP000367825"/>
    </source>
</evidence>
<dbReference type="GO" id="GO:0022857">
    <property type="term" value="F:transmembrane transporter activity"/>
    <property type="evidence" value="ECO:0007669"/>
    <property type="project" value="InterPro"/>
</dbReference>
<proteinExistence type="predicted"/>
<evidence type="ECO:0000256" key="7">
    <source>
        <dbReference type="SAM" id="Phobius"/>
    </source>
</evidence>
<evidence type="ECO:0000256" key="1">
    <source>
        <dbReference type="ARBA" id="ARBA00004651"/>
    </source>
</evidence>
<dbReference type="Gene3D" id="1.20.1250.20">
    <property type="entry name" value="MFS general substrate transporter like domains"/>
    <property type="match status" value="2"/>
</dbReference>
<feature type="transmembrane region" description="Helical" evidence="7">
    <location>
        <begin position="147"/>
        <end position="171"/>
    </location>
</feature>
<dbReference type="RefSeq" id="WP_150554396.1">
    <property type="nucleotide sequence ID" value="NZ_CABPSC010000002.1"/>
</dbReference>
<feature type="transmembrane region" description="Helical" evidence="7">
    <location>
        <begin position="213"/>
        <end position="232"/>
    </location>
</feature>
<sequence>MSVAAPARGPSRSLLTRFKDDFFPWAIALATGLDYFDNAGFAFFTSYIAGGINGSPDELVWASSAYAVASVLGILQQQWWVERLGYRRYVGGSLFLFAAGALAAALSESSIELAIARGFQGYFIGPMMSACRILIQTRIAPQRRAVAVRVFLLMILAGSALAPLAGGYLIGHFGWRALFIATGFGGVALGIFTVLVVPPAGRVLHEHRGEAHFWPYILFAFAQGALQIAMQQVRFELFGSSPELIFLAGAGVVALGGFVWQQWHHPRPLLRLHALREKTFQAGIMLYIAFYYVSNSMSFLVSRLLEGGLRYPVENAGRLVGLTSLVSIAGAFLYFRYAGRLAHKKWLIVPGFLMAALIGAWMTYMPPDVSMPWLIAPLILRGLLLLTIALPVANVTFRIFAAEEFHHGYRFKNIVKQLTYSFATATMIILQQHRVAVHETRLAESVNPFNPVFQETFGKLVHGYEAMGYAAQQASTLALSAIHTMVMQQASFLSALDGFSVIIGVSLVGALCAFIQKQID</sequence>
<name>A0A5E4SNH8_9BURK</name>
<feature type="transmembrane region" description="Helical" evidence="7">
    <location>
        <begin position="244"/>
        <end position="263"/>
    </location>
</feature>
<keyword evidence="3" id="KW-1003">Cell membrane</keyword>
<dbReference type="OrthoDB" id="8581632at2"/>